<keyword evidence="2" id="KW-0560">Oxidoreductase</keyword>
<dbReference type="CDD" id="cd08234">
    <property type="entry name" value="threonine_DH_like"/>
    <property type="match status" value="1"/>
</dbReference>
<dbReference type="InterPro" id="IPR013154">
    <property type="entry name" value="ADH-like_N"/>
</dbReference>
<name>A0ABP4XEQ8_9MICO</name>
<evidence type="ECO:0000313" key="5">
    <source>
        <dbReference type="EMBL" id="GAA1776507.1"/>
    </source>
</evidence>
<evidence type="ECO:0000313" key="6">
    <source>
        <dbReference type="Proteomes" id="UP001501475"/>
    </source>
</evidence>
<dbReference type="SUPFAM" id="SSF51735">
    <property type="entry name" value="NAD(P)-binding Rossmann-fold domains"/>
    <property type="match status" value="1"/>
</dbReference>
<dbReference type="RefSeq" id="WP_344069240.1">
    <property type="nucleotide sequence ID" value="NZ_BAAAPN010000105.1"/>
</dbReference>
<organism evidence="5 6">
    <name type="scientific">Nostocoides vanveenii</name>
    <dbReference type="NCBI Taxonomy" id="330835"/>
    <lineage>
        <taxon>Bacteria</taxon>
        <taxon>Bacillati</taxon>
        <taxon>Actinomycetota</taxon>
        <taxon>Actinomycetes</taxon>
        <taxon>Micrococcales</taxon>
        <taxon>Intrasporangiaceae</taxon>
        <taxon>Nostocoides</taxon>
    </lineage>
</organism>
<evidence type="ECO:0000259" key="3">
    <source>
        <dbReference type="Pfam" id="PF00107"/>
    </source>
</evidence>
<comment type="caution">
    <text evidence="5">The sequence shown here is derived from an EMBL/GenBank/DDBJ whole genome shotgun (WGS) entry which is preliminary data.</text>
</comment>
<dbReference type="Gene3D" id="3.40.50.720">
    <property type="entry name" value="NAD(P)-binding Rossmann-like Domain"/>
    <property type="match status" value="1"/>
</dbReference>
<dbReference type="SUPFAM" id="SSF50129">
    <property type="entry name" value="GroES-like"/>
    <property type="match status" value="1"/>
</dbReference>
<evidence type="ECO:0000256" key="1">
    <source>
        <dbReference type="ARBA" id="ARBA00001947"/>
    </source>
</evidence>
<dbReference type="Pfam" id="PF00107">
    <property type="entry name" value="ADH_zinc_N"/>
    <property type="match status" value="1"/>
</dbReference>
<feature type="domain" description="Alcohol dehydrogenase-like C-terminal" evidence="3">
    <location>
        <begin position="174"/>
        <end position="292"/>
    </location>
</feature>
<dbReference type="PANTHER" id="PTHR43401">
    <property type="entry name" value="L-THREONINE 3-DEHYDROGENASE"/>
    <property type="match status" value="1"/>
</dbReference>
<dbReference type="InterPro" id="IPR013149">
    <property type="entry name" value="ADH-like_C"/>
</dbReference>
<dbReference type="InterPro" id="IPR050129">
    <property type="entry name" value="Zn_alcohol_dh"/>
</dbReference>
<dbReference type="Gene3D" id="3.90.180.10">
    <property type="entry name" value="Medium-chain alcohol dehydrogenases, catalytic domain"/>
    <property type="match status" value="1"/>
</dbReference>
<gene>
    <name evidence="5" type="ORF">GCM10009810_37050</name>
</gene>
<dbReference type="Proteomes" id="UP001501475">
    <property type="component" value="Unassembled WGS sequence"/>
</dbReference>
<dbReference type="PANTHER" id="PTHR43401:SF2">
    <property type="entry name" value="L-THREONINE 3-DEHYDROGENASE"/>
    <property type="match status" value="1"/>
</dbReference>
<dbReference type="EMBL" id="BAAAPN010000105">
    <property type="protein sequence ID" value="GAA1776507.1"/>
    <property type="molecule type" value="Genomic_DNA"/>
</dbReference>
<sequence length="345" mass="35764">MRAVVYEQANVVVVRGWADPEPGPGEVLLRPVLTGVCGTDHHLLAGGFMATYPLIPGHEIVAEVVAHGPEVDPASVARVAPGSLVAVDNADVCRSCEYCRRGRPLYCRNFRSLGCNAPGGFAELMVAPARKCFALAGIGPEVAVLTEPLACAMHGADMLALTPGSDVLVLGAGPTGMLLAQLLLHGGAARITVAAPSPHKLELAGAFGADETVLLPRAGQDAAYEKLKALAPSGFDVVVEATGAPDVLSRCTGLVGMGGTVMVYGMADADAMVPFSPYDIFARELTIKGSFAQIDCFDRAILALQTGRVRTEGIVTHSFGLGDFEQALGATRLPGAVKAVVDPQR</sequence>
<protein>
    <submittedName>
        <fullName evidence="5">Zinc-dependent alcohol dehydrogenase family protein</fullName>
    </submittedName>
</protein>
<dbReference type="InterPro" id="IPR011032">
    <property type="entry name" value="GroES-like_sf"/>
</dbReference>
<dbReference type="InterPro" id="IPR036291">
    <property type="entry name" value="NAD(P)-bd_dom_sf"/>
</dbReference>
<reference evidence="6" key="1">
    <citation type="journal article" date="2019" name="Int. J. Syst. Evol. Microbiol.">
        <title>The Global Catalogue of Microorganisms (GCM) 10K type strain sequencing project: providing services to taxonomists for standard genome sequencing and annotation.</title>
        <authorList>
            <consortium name="The Broad Institute Genomics Platform"/>
            <consortium name="The Broad Institute Genome Sequencing Center for Infectious Disease"/>
            <person name="Wu L."/>
            <person name="Ma J."/>
        </authorList>
    </citation>
    <scope>NUCLEOTIDE SEQUENCE [LARGE SCALE GENOMIC DNA]</scope>
    <source>
        <strain evidence="6">JCM 15591</strain>
    </source>
</reference>
<proteinExistence type="predicted"/>
<keyword evidence="6" id="KW-1185">Reference proteome</keyword>
<accession>A0ABP4XEQ8</accession>
<feature type="domain" description="Alcohol dehydrogenase-like N-terminal" evidence="4">
    <location>
        <begin position="23"/>
        <end position="135"/>
    </location>
</feature>
<comment type="cofactor">
    <cofactor evidence="1">
        <name>Zn(2+)</name>
        <dbReference type="ChEBI" id="CHEBI:29105"/>
    </cofactor>
</comment>
<dbReference type="Pfam" id="PF08240">
    <property type="entry name" value="ADH_N"/>
    <property type="match status" value="1"/>
</dbReference>
<evidence type="ECO:0000259" key="4">
    <source>
        <dbReference type="Pfam" id="PF08240"/>
    </source>
</evidence>
<evidence type="ECO:0000256" key="2">
    <source>
        <dbReference type="ARBA" id="ARBA00023002"/>
    </source>
</evidence>